<keyword evidence="2" id="KW-1185">Reference proteome</keyword>
<reference evidence="1" key="1">
    <citation type="journal article" date="2020" name="Stud. Mycol.">
        <title>101 Dothideomycetes genomes: a test case for predicting lifestyles and emergence of pathogens.</title>
        <authorList>
            <person name="Haridas S."/>
            <person name="Albert R."/>
            <person name="Binder M."/>
            <person name="Bloem J."/>
            <person name="Labutti K."/>
            <person name="Salamov A."/>
            <person name="Andreopoulos B."/>
            <person name="Baker S."/>
            <person name="Barry K."/>
            <person name="Bills G."/>
            <person name="Bluhm B."/>
            <person name="Cannon C."/>
            <person name="Castanera R."/>
            <person name="Culley D."/>
            <person name="Daum C."/>
            <person name="Ezra D."/>
            <person name="Gonzalez J."/>
            <person name="Henrissat B."/>
            <person name="Kuo A."/>
            <person name="Liang C."/>
            <person name="Lipzen A."/>
            <person name="Lutzoni F."/>
            <person name="Magnuson J."/>
            <person name="Mondo S."/>
            <person name="Nolan M."/>
            <person name="Ohm R."/>
            <person name="Pangilinan J."/>
            <person name="Park H.-J."/>
            <person name="Ramirez L."/>
            <person name="Alfaro M."/>
            <person name="Sun H."/>
            <person name="Tritt A."/>
            <person name="Yoshinaga Y."/>
            <person name="Zwiers L.-H."/>
            <person name="Turgeon B."/>
            <person name="Goodwin S."/>
            <person name="Spatafora J."/>
            <person name="Crous P."/>
            <person name="Grigoriev I."/>
        </authorList>
    </citation>
    <scope>NUCLEOTIDE SEQUENCE</scope>
    <source>
        <strain evidence="1">SCOH1-5</strain>
    </source>
</reference>
<dbReference type="Gene3D" id="3.30.710.10">
    <property type="entry name" value="Potassium Channel Kv1.1, Chain A"/>
    <property type="match status" value="1"/>
</dbReference>
<dbReference type="AlphaFoldDB" id="A0A6A6FVS6"/>
<evidence type="ECO:0000313" key="1">
    <source>
        <dbReference type="EMBL" id="KAF2217338.1"/>
    </source>
</evidence>
<dbReference type="OrthoDB" id="3632283at2759"/>
<name>A0A6A6FVS6_9PEZI</name>
<accession>A0A6A6FVS6</accession>
<protein>
    <recommendedName>
        <fullName evidence="3">BTB domain-containing protein</fullName>
    </recommendedName>
</protein>
<dbReference type="Proteomes" id="UP000799539">
    <property type="component" value="Unassembled WGS sequence"/>
</dbReference>
<dbReference type="EMBL" id="ML992663">
    <property type="protein sequence ID" value="KAF2217338.1"/>
    <property type="molecule type" value="Genomic_DNA"/>
</dbReference>
<evidence type="ECO:0000313" key="2">
    <source>
        <dbReference type="Proteomes" id="UP000799539"/>
    </source>
</evidence>
<organism evidence="1 2">
    <name type="scientific">Cercospora zeae-maydis SCOH1-5</name>
    <dbReference type="NCBI Taxonomy" id="717836"/>
    <lineage>
        <taxon>Eukaryota</taxon>
        <taxon>Fungi</taxon>
        <taxon>Dikarya</taxon>
        <taxon>Ascomycota</taxon>
        <taxon>Pezizomycotina</taxon>
        <taxon>Dothideomycetes</taxon>
        <taxon>Dothideomycetidae</taxon>
        <taxon>Mycosphaerellales</taxon>
        <taxon>Mycosphaerellaceae</taxon>
        <taxon>Cercospora</taxon>
    </lineage>
</organism>
<sequence length="231" mass="26470">MDTLYSSLRNDRMITIFVGSDLEPIHIQQSLLCNTADYFKTLLTNDHFQEALSGVARFPEDDVESWKLLAYWAMHRKLPDVVNIVNFCTAWYLGQKYLMPDFQDEVMYAILNEALDSAMSDEAFVELFAVTIPGTKPRQLFAELLVDLVVHDGLFQWSDFPQVQGEHSYMASILAAMDDLKSDGFSRSRGDLRTAVCHDGKPLWMRYMVGAGPKQAVGWYWHHDSEEWSLA</sequence>
<gene>
    <name evidence="1" type="ORF">CERZMDRAFT_93391</name>
</gene>
<proteinExistence type="predicted"/>
<evidence type="ECO:0008006" key="3">
    <source>
        <dbReference type="Google" id="ProtNLM"/>
    </source>
</evidence>
<dbReference type="InterPro" id="IPR011333">
    <property type="entry name" value="SKP1/BTB/POZ_sf"/>
</dbReference>